<dbReference type="Pfam" id="PF01370">
    <property type="entry name" value="Epimerase"/>
    <property type="match status" value="1"/>
</dbReference>
<comment type="cofactor">
    <cofactor evidence="1">
        <name>NADP(+)</name>
        <dbReference type="ChEBI" id="CHEBI:58349"/>
    </cofactor>
</comment>
<evidence type="ECO:0000256" key="2">
    <source>
        <dbReference type="ARBA" id="ARBA00004701"/>
    </source>
</evidence>
<dbReference type="InterPro" id="IPR006368">
    <property type="entry name" value="GDP_Man_deHydtase"/>
</dbReference>
<comment type="caution">
    <text evidence="16">The sequence shown here is derived from an EMBL/GenBank/DDBJ whole genome shotgun (WGS) entry which is preliminary data.</text>
</comment>
<keyword evidence="13" id="KW-0175">Coiled coil</keyword>
<evidence type="ECO:0000256" key="10">
    <source>
        <dbReference type="ARBA" id="ARBA00023239"/>
    </source>
</evidence>
<feature type="coiled-coil region" evidence="13">
    <location>
        <begin position="440"/>
        <end position="488"/>
    </location>
</feature>
<dbReference type="PIRSF" id="PIRSF000124">
    <property type="entry name" value="UDPglc_GDPman_dh"/>
    <property type="match status" value="1"/>
</dbReference>
<evidence type="ECO:0000256" key="14">
    <source>
        <dbReference type="SAM" id="MobiDB-lite"/>
    </source>
</evidence>
<feature type="domain" description="Topo IIA-type catalytic" evidence="15">
    <location>
        <begin position="9"/>
        <end position="503"/>
    </location>
</feature>
<dbReference type="InterPro" id="IPR035516">
    <property type="entry name" value="Gyrase/topoIV_suA_C"/>
</dbReference>
<comment type="similarity">
    <text evidence="4">Belongs to the NAD(P)-dependent epimerase/dehydratase family. GDP-mannose 4,6-dehydratase subfamily.</text>
</comment>
<dbReference type="Gene3D" id="3.90.199.10">
    <property type="entry name" value="Topoisomerase II, domain 5"/>
    <property type="match status" value="1"/>
</dbReference>
<dbReference type="Gene3D" id="3.90.25.10">
    <property type="entry name" value="UDP-galactose 4-epimerase, domain 1"/>
    <property type="match status" value="1"/>
</dbReference>
<sequence length="1827" mass="201470">MSVIVSRALPDARDGLKPSQRRILVAMNDLGLTPGSRRVKCAKISGDTSGNYHPHGESVIYPTLVRMAQEWNMRHTLIDKQGNFGSIAGLPPAAMRYTEARVSPYAALMLEDLKLDTVDFIPTYDESRTEPTVLPSKFPNLLVNGANGIAVGMATSIPPHNLGEICDGLIMLIDEPEVSIDELMEVIPGPDFPTGGIVCGRSGIRRGYHTGRSTITVRARATIEEFGKNRHRIVVSEIPFQQARDRVEERIAALVQEDRIKGISAIRNESDLKEPVRLILELKRDADPDIVLNQLYQFSPLQDSFSIILLALVDGKPQTLTLKEALLEFLRHRVTVIRRRTQFLLAKARQRKHTVEGLLLAHANIDEIIRIIRASSTQEEAKERLMGVECPAAMMRRALGEDGFAAFVSERGEQDVYTLTPVQADAILRMTLGQLVNLEQEKLGDEYRKLLEEIAEYDRILSDDKNILAIIREDLLELKRKHADARRTEISGEEIGSIDLEDLITEESMVVTISHRGYIKRTPATAYRAQRRGGKGLKGAKTDEEDPIEHLFAASTHDYLLFFTNRGKVYWQKVYDLPQLSRDSRGRALVNLLHFEEGEEVQDCRAVRDFKLPDHYLLMATRKGLVKKTKLEAYSRPKRGGIIAIKLREDDELVDVVVTQTNDEVVLSTANGMAIRFKESDARPMGRNSSGVKGISLGKGDELVGMVVADPEATLLTACQHGYGKRTYFGVSSAAEADDAADTGAESEATETNGEDTASGQRYRTQRRGGKGLRDIKTTTRNGPVVGVVALRDDDELLMITTGGKIQRVLASDISIIGRNTQGVRIMSLDEGDALAAVVRVPRDDADADEDGSYLAEFLLASGYEVHGIVRRSSTEASERIDHIADQLVLHQADLLDQLSLVRVLEETRPTEIYNLAAQSFVATSWEQPLLTGEVTALGVTRMLEAIRLVDPSIRFYQASSSEMFGRVQEEPQTERTAFWPRSPYGVAKTYGHWITVNYRESFNLFACSGILFNHESPRRGKEFVTRKVTDAAARIKLGKQKTLKLGNLEALRDWGFAGDYVKAMWLMLQQDEPQDYVVGTGIKHSVRDLVLLAFDRVGLDPTEYIEIDPALLRPAEVSTLCGDSSKARAQLGWTPSVNFEQMIAMMVDADLERVQREIVIEQIRAAAPDWIFHLAALSVPRECGRDTPTEQATAVNIDGTARVLDLAAKLGGNTRVLFISSSHVYAPLTEKSPPLSEDAPLAPRSAYGKTKLEAESLVTAAGSKGLDTITIRAFQHTGPRQSTQMMLPEWADQFASSSTDPIKAYNCDTWIDLTDVRDVVRAYRLLAERGTPGETYNVGSGTCRRTGDILKILQDMAGPNREIEELKPGVHYDPVANIDRSHPHKGGHVKITIVGTGYVGLVTGTCFAETGNDVICVDIDANKVAMLSRGEIPIYEPGLGEMVERNTQLGRLRFTTDLATACNDADLLYLAVGTPSADDGTADLSNLWAVVEQAAPHIGPKAIVVIKSTVPVGTNAGAASRFKELTGREVDVASNPEFLKEGAAIDDCMKPDRVVVGCRRAEVGEKLRELYAPFLRTEKPFLVMSPESAEMTKYVANAMLATKISFINEMANLCELMAADIDDVRRGIGHDARIGFSFLFPGVGYGGSCFPKDVRALRSMATALGVDPRMLTAVEEVNDNQKCIVTQKLKKHFKDDLAGKTIAVWGLAFKPRTDDIREAPALTLIDQMLAAGARLQVHDPEAAANVKAIYGDKLSYGENPYDALPGADALAVMTEWKEYVHVDLARVAHLMNTPVVFDGRNVYSRARMHEAGFTYYGIGRSPVLPA</sequence>
<reference evidence="16 17" key="1">
    <citation type="submission" date="2024-02" db="EMBL/GenBank/DDBJ databases">
        <authorList>
            <person name="Chen Y."/>
            <person name="Shah S."/>
            <person name="Dougan E. K."/>
            <person name="Thang M."/>
            <person name="Chan C."/>
        </authorList>
    </citation>
    <scope>NUCLEOTIDE SEQUENCE [LARGE SCALE GENOMIC DNA]</scope>
</reference>
<dbReference type="InterPro" id="IPR036291">
    <property type="entry name" value="NAD(P)-bd_dom_sf"/>
</dbReference>
<dbReference type="Gene3D" id="1.10.268.10">
    <property type="entry name" value="Topoisomerase, domain 3"/>
    <property type="match status" value="1"/>
</dbReference>
<keyword evidence="7 12" id="KW-0799">Topoisomerase</keyword>
<dbReference type="SUPFAM" id="SSF56719">
    <property type="entry name" value="Type II DNA topoisomerase"/>
    <property type="match status" value="1"/>
</dbReference>
<comment type="similarity">
    <text evidence="3">Belongs to the type II topoisomerase GyrA/ParC subunit family.</text>
</comment>
<comment type="catalytic activity">
    <reaction evidence="12">
        <text>ATP-dependent breakage, passage and rejoining of double-stranded DNA.</text>
        <dbReference type="EC" id="5.6.2.2"/>
    </reaction>
</comment>
<dbReference type="Pfam" id="PF16363">
    <property type="entry name" value="GDP_Man_Dehyd"/>
    <property type="match status" value="1"/>
</dbReference>
<evidence type="ECO:0000256" key="3">
    <source>
        <dbReference type="ARBA" id="ARBA00008263"/>
    </source>
</evidence>
<evidence type="ECO:0000256" key="8">
    <source>
        <dbReference type="ARBA" id="ARBA00023125"/>
    </source>
</evidence>
<dbReference type="SMART" id="SM00984">
    <property type="entry name" value="UDPG_MGDP_dh_C"/>
    <property type="match status" value="1"/>
</dbReference>
<dbReference type="Gene3D" id="2.120.10.90">
    <property type="entry name" value="DNA gyrase/topoisomerase IV, subunit A, C-terminal"/>
    <property type="match status" value="1"/>
</dbReference>
<dbReference type="Pfam" id="PF00984">
    <property type="entry name" value="UDPG_MGDP_dh"/>
    <property type="match status" value="1"/>
</dbReference>
<name>A0ABP0PQB8_9DINO</name>
<dbReference type="NCBIfam" id="NF004044">
    <property type="entry name" value="PRK05561.1"/>
    <property type="match status" value="1"/>
</dbReference>
<dbReference type="PROSITE" id="PS52040">
    <property type="entry name" value="TOPO_IIA"/>
    <property type="match status" value="1"/>
</dbReference>
<dbReference type="CDD" id="cd05260">
    <property type="entry name" value="GDP_MD_SDR_e"/>
    <property type="match status" value="1"/>
</dbReference>
<dbReference type="EMBL" id="CAXAMM010038014">
    <property type="protein sequence ID" value="CAK9078074.1"/>
    <property type="molecule type" value="Genomic_DNA"/>
</dbReference>
<dbReference type="Pfam" id="PF03721">
    <property type="entry name" value="UDPG_MGDP_dh_N"/>
    <property type="match status" value="1"/>
</dbReference>
<accession>A0ABP0PQB8</accession>
<dbReference type="Gene3D" id="1.20.5.100">
    <property type="entry name" value="Cytochrome c1, transmembrane anchor, C-terminal"/>
    <property type="match status" value="1"/>
</dbReference>
<evidence type="ECO:0000256" key="11">
    <source>
        <dbReference type="ARBA" id="ARBA00047473"/>
    </source>
</evidence>
<dbReference type="InterPro" id="IPR002205">
    <property type="entry name" value="Topo_IIA_dom_A"/>
</dbReference>
<dbReference type="InterPro" id="IPR050220">
    <property type="entry name" value="Type_II_DNA_Topoisomerases"/>
</dbReference>
<dbReference type="Gene3D" id="3.30.1360.40">
    <property type="match status" value="1"/>
</dbReference>
<dbReference type="CDD" id="cd00187">
    <property type="entry name" value="TOP4c"/>
    <property type="match status" value="1"/>
</dbReference>
<feature type="active site" description="O-(5'-phospho-DNA)-tyrosine intermediate" evidence="12">
    <location>
        <position position="97"/>
    </location>
</feature>
<dbReference type="NCBIfam" id="TIGR03026">
    <property type="entry name" value="NDP-sugDHase"/>
    <property type="match status" value="1"/>
</dbReference>
<dbReference type="SUPFAM" id="SSF51735">
    <property type="entry name" value="NAD(P)-binding Rossmann-fold domains"/>
    <property type="match status" value="3"/>
</dbReference>
<dbReference type="InterPro" id="IPR016040">
    <property type="entry name" value="NAD(P)-bd_dom"/>
</dbReference>
<dbReference type="SMART" id="SM00434">
    <property type="entry name" value="TOP4c"/>
    <property type="match status" value="1"/>
</dbReference>
<dbReference type="InterPro" id="IPR017476">
    <property type="entry name" value="UDP-Glc/GDP-Man"/>
</dbReference>
<evidence type="ECO:0000256" key="7">
    <source>
        <dbReference type="ARBA" id="ARBA00023029"/>
    </source>
</evidence>
<keyword evidence="5" id="KW-0560">Oxidoreductase</keyword>
<comment type="pathway">
    <text evidence="2">Nucleotide-sugar biosynthesis; UDP-alpha-D-glucuronate biosynthesis; UDP-alpha-D-glucuronate from UDP-alpha-D-glucose: step 1/1.</text>
</comment>
<evidence type="ECO:0000256" key="4">
    <source>
        <dbReference type="ARBA" id="ARBA00009263"/>
    </source>
</evidence>
<dbReference type="SUPFAM" id="SSF52413">
    <property type="entry name" value="UDP-glucose/GDP-mannose dehydrogenase C-terminal domain"/>
    <property type="match status" value="1"/>
</dbReference>
<keyword evidence="8 12" id="KW-0238">DNA-binding</keyword>
<keyword evidence="17" id="KW-1185">Reference proteome</keyword>
<feature type="compositionally biased region" description="Low complexity" evidence="14">
    <location>
        <begin position="742"/>
        <end position="752"/>
    </location>
</feature>
<dbReference type="InterPro" id="IPR013758">
    <property type="entry name" value="Topo_IIA_A/C_ab"/>
</dbReference>
<dbReference type="Pfam" id="PF03720">
    <property type="entry name" value="UDPG_MGDP_dh_C"/>
    <property type="match status" value="1"/>
</dbReference>
<feature type="region of interest" description="Disordered" evidence="14">
    <location>
        <begin position="739"/>
        <end position="777"/>
    </location>
</feature>
<dbReference type="NCBIfam" id="NF004043">
    <property type="entry name" value="PRK05560.1"/>
    <property type="match status" value="1"/>
</dbReference>
<dbReference type="SUPFAM" id="SSF48179">
    <property type="entry name" value="6-phosphogluconate dehydrogenase C-terminal domain-like"/>
    <property type="match status" value="1"/>
</dbReference>
<evidence type="ECO:0000256" key="5">
    <source>
        <dbReference type="ARBA" id="ARBA00023002"/>
    </source>
</evidence>
<dbReference type="PANTHER" id="PTHR43493:SF5">
    <property type="entry name" value="DNA GYRASE SUBUNIT A, CHLOROPLASTIC_MITOCHONDRIAL"/>
    <property type="match status" value="1"/>
</dbReference>
<dbReference type="NCBIfam" id="TIGR01063">
    <property type="entry name" value="gyrA"/>
    <property type="match status" value="1"/>
</dbReference>
<gene>
    <name evidence="16" type="ORF">SCF082_LOCUS37394</name>
</gene>
<dbReference type="PIRSF" id="PIRSF500134">
    <property type="entry name" value="UDPglc_DH_bac"/>
    <property type="match status" value="1"/>
</dbReference>
<dbReference type="Pfam" id="PF03989">
    <property type="entry name" value="DNA_gyraseA_C"/>
    <property type="match status" value="6"/>
</dbReference>
<dbReference type="InterPro" id="IPR014027">
    <property type="entry name" value="UDP-Glc/GDP-Man_DH_C"/>
</dbReference>
<organism evidence="16 17">
    <name type="scientific">Durusdinium trenchii</name>
    <dbReference type="NCBI Taxonomy" id="1381693"/>
    <lineage>
        <taxon>Eukaryota</taxon>
        <taxon>Sar</taxon>
        <taxon>Alveolata</taxon>
        <taxon>Dinophyceae</taxon>
        <taxon>Suessiales</taxon>
        <taxon>Symbiodiniaceae</taxon>
        <taxon>Durusdinium</taxon>
    </lineage>
</organism>
<dbReference type="InterPro" id="IPR014026">
    <property type="entry name" value="UDP-Glc/GDP-Man_DH_dimer"/>
</dbReference>
<dbReference type="InterPro" id="IPR036220">
    <property type="entry name" value="UDP-Glc/GDP-Man_DH_C_sf"/>
</dbReference>
<dbReference type="Proteomes" id="UP001642464">
    <property type="component" value="Unassembled WGS sequence"/>
</dbReference>
<keyword evidence="9 12" id="KW-0413">Isomerase</keyword>
<dbReference type="InterPro" id="IPR013757">
    <property type="entry name" value="Topo_IIA_A_a_sf"/>
</dbReference>
<evidence type="ECO:0000313" key="17">
    <source>
        <dbReference type="Proteomes" id="UP001642464"/>
    </source>
</evidence>
<evidence type="ECO:0000259" key="15">
    <source>
        <dbReference type="PROSITE" id="PS52040"/>
    </source>
</evidence>
<dbReference type="InterPro" id="IPR006691">
    <property type="entry name" value="GyrA/parC_rep"/>
</dbReference>
<evidence type="ECO:0000256" key="1">
    <source>
        <dbReference type="ARBA" id="ARBA00001937"/>
    </source>
</evidence>
<dbReference type="InterPro" id="IPR001732">
    <property type="entry name" value="UDP-Glc/GDP-Man_DH_N"/>
</dbReference>
<keyword evidence="10" id="KW-0456">Lyase</keyword>
<evidence type="ECO:0000256" key="12">
    <source>
        <dbReference type="PROSITE-ProRule" id="PRU01384"/>
    </source>
</evidence>
<keyword evidence="6" id="KW-0520">NAD</keyword>
<evidence type="ECO:0000256" key="13">
    <source>
        <dbReference type="SAM" id="Coils"/>
    </source>
</evidence>
<proteinExistence type="inferred from homology"/>
<comment type="catalytic activity">
    <reaction evidence="11">
        <text>UDP-alpha-D-glucose + 2 NAD(+) + H2O = UDP-alpha-D-glucuronate + 2 NADH + 3 H(+)</text>
        <dbReference type="Rhea" id="RHEA:23596"/>
        <dbReference type="ChEBI" id="CHEBI:15377"/>
        <dbReference type="ChEBI" id="CHEBI:15378"/>
        <dbReference type="ChEBI" id="CHEBI:57540"/>
        <dbReference type="ChEBI" id="CHEBI:57945"/>
        <dbReference type="ChEBI" id="CHEBI:58052"/>
        <dbReference type="ChEBI" id="CHEBI:58885"/>
        <dbReference type="EC" id="1.1.1.22"/>
    </reaction>
</comment>
<dbReference type="InterPro" id="IPR008927">
    <property type="entry name" value="6-PGluconate_DH-like_C_sf"/>
</dbReference>
<evidence type="ECO:0000256" key="6">
    <source>
        <dbReference type="ARBA" id="ARBA00023027"/>
    </source>
</evidence>
<protein>
    <submittedName>
        <fullName evidence="16">DNA gyrase subunit A</fullName>
    </submittedName>
</protein>
<dbReference type="HAMAP" id="MF_00955">
    <property type="entry name" value="GDP_Man_dehydratase"/>
    <property type="match status" value="1"/>
</dbReference>
<dbReference type="InterPro" id="IPR028357">
    <property type="entry name" value="UDPglc_DH_bac"/>
</dbReference>
<dbReference type="PANTHER" id="PTHR43493">
    <property type="entry name" value="DNA GYRASE/TOPOISOMERASE SUBUNIT A"/>
    <property type="match status" value="1"/>
</dbReference>
<dbReference type="InterPro" id="IPR001509">
    <property type="entry name" value="Epimerase_deHydtase"/>
</dbReference>
<dbReference type="Gene3D" id="3.40.50.720">
    <property type="entry name" value="NAD(P)-binding Rossmann-like Domain"/>
    <property type="match status" value="4"/>
</dbReference>
<dbReference type="InterPro" id="IPR013760">
    <property type="entry name" value="Topo_IIA-like_dom_sf"/>
</dbReference>
<evidence type="ECO:0000313" key="16">
    <source>
        <dbReference type="EMBL" id="CAK9078074.1"/>
    </source>
</evidence>
<evidence type="ECO:0000256" key="9">
    <source>
        <dbReference type="ARBA" id="ARBA00023235"/>
    </source>
</evidence>
<dbReference type="Pfam" id="PF00521">
    <property type="entry name" value="DNA_topoisoIV"/>
    <property type="match status" value="1"/>
</dbReference>
<dbReference type="SUPFAM" id="SSF101904">
    <property type="entry name" value="GyrA/ParC C-terminal domain-like"/>
    <property type="match status" value="1"/>
</dbReference>